<evidence type="ECO:0000313" key="3">
    <source>
        <dbReference type="Proteomes" id="UP001076655"/>
    </source>
</evidence>
<name>A0A9Q4CTR8_MORMO</name>
<organism evidence="2 3">
    <name type="scientific">Morganella morganii</name>
    <name type="common">Proteus morganii</name>
    <dbReference type="NCBI Taxonomy" id="582"/>
    <lineage>
        <taxon>Bacteria</taxon>
        <taxon>Pseudomonadati</taxon>
        <taxon>Pseudomonadota</taxon>
        <taxon>Gammaproteobacteria</taxon>
        <taxon>Enterobacterales</taxon>
        <taxon>Morganellaceae</taxon>
        <taxon>Morganella</taxon>
    </lineage>
</organism>
<dbReference type="PANTHER" id="PTHR22916:SF3">
    <property type="entry name" value="UDP-GLCNAC:BETAGAL BETA-1,3-N-ACETYLGLUCOSAMINYLTRANSFERASE-LIKE PROTEIN 1"/>
    <property type="match status" value="1"/>
</dbReference>
<reference evidence="2" key="1">
    <citation type="submission" date="2022-08" db="EMBL/GenBank/DDBJ databases">
        <authorList>
            <person name="Dale J.L."/>
        </authorList>
    </citation>
    <scope>NUCLEOTIDE SEQUENCE</scope>
    <source>
        <strain evidence="2">2022EL-00758</strain>
    </source>
</reference>
<dbReference type="EMBL" id="JAPNMI010000009">
    <property type="protein sequence ID" value="MCY0791183.1"/>
    <property type="molecule type" value="Genomic_DNA"/>
</dbReference>
<dbReference type="InterPro" id="IPR001173">
    <property type="entry name" value="Glyco_trans_2-like"/>
</dbReference>
<dbReference type="Gene3D" id="3.90.550.10">
    <property type="entry name" value="Spore Coat Polysaccharide Biosynthesis Protein SpsA, Chain A"/>
    <property type="match status" value="1"/>
</dbReference>
<dbReference type="RefSeq" id="WP_260249894.1">
    <property type="nucleotide sequence ID" value="NZ_JALMEJ010000012.1"/>
</dbReference>
<keyword evidence="2" id="KW-0328">Glycosyltransferase</keyword>
<dbReference type="InterPro" id="IPR029044">
    <property type="entry name" value="Nucleotide-diphossugar_trans"/>
</dbReference>
<dbReference type="EC" id="2.4.-.-" evidence="2"/>
<dbReference type="AlphaFoldDB" id="A0A9Q4CTR8"/>
<sequence length="252" mass="29175">MSDDKLISVIMASNKIDNYLYDAVQSILLQSYKSIELIFVANGPNSSDIFKYLNHKFSDPRLKIIETPIAQLSFSLNLGISISKGEYIARMDADDLSQPERLHKQLSYMLDNNLDMVASDLLLINANGDPIGVRRYPKKIDNINKQLPYRNTFAHNTVLIKKAFILKARGYNSGFNSEDYDLWLRLKRHNINWDNMSECILKYRIHDESTQRKRLGYAESAGYSLREMLLKFSFTKFLAVIFHIIKSYARSK</sequence>
<keyword evidence="2" id="KW-0808">Transferase</keyword>
<comment type="caution">
    <text evidence="2">The sequence shown here is derived from an EMBL/GenBank/DDBJ whole genome shotgun (WGS) entry which is preliminary data.</text>
</comment>
<feature type="domain" description="Glycosyltransferase 2-like" evidence="1">
    <location>
        <begin position="9"/>
        <end position="163"/>
    </location>
</feature>
<proteinExistence type="predicted"/>
<dbReference type="Proteomes" id="UP001076655">
    <property type="component" value="Unassembled WGS sequence"/>
</dbReference>
<dbReference type="PANTHER" id="PTHR22916">
    <property type="entry name" value="GLYCOSYLTRANSFERASE"/>
    <property type="match status" value="1"/>
</dbReference>
<protein>
    <submittedName>
        <fullName evidence="2">Glycosyltransferase</fullName>
        <ecNumber evidence="2">2.4.-.-</ecNumber>
    </submittedName>
</protein>
<dbReference type="SUPFAM" id="SSF53448">
    <property type="entry name" value="Nucleotide-diphospho-sugar transferases"/>
    <property type="match status" value="1"/>
</dbReference>
<evidence type="ECO:0000259" key="1">
    <source>
        <dbReference type="Pfam" id="PF00535"/>
    </source>
</evidence>
<dbReference type="GO" id="GO:0016758">
    <property type="term" value="F:hexosyltransferase activity"/>
    <property type="evidence" value="ECO:0007669"/>
    <property type="project" value="UniProtKB-ARBA"/>
</dbReference>
<gene>
    <name evidence="2" type="ORF">N0392_15990</name>
</gene>
<accession>A0A9Q4CTR8</accession>
<evidence type="ECO:0000313" key="2">
    <source>
        <dbReference type="EMBL" id="MCY0791183.1"/>
    </source>
</evidence>
<dbReference type="Pfam" id="PF00535">
    <property type="entry name" value="Glycos_transf_2"/>
    <property type="match status" value="1"/>
</dbReference>